<comment type="caution">
    <text evidence="2">The sequence shown here is derived from an EMBL/GenBank/DDBJ whole genome shotgun (WGS) entry which is preliminary data.</text>
</comment>
<proteinExistence type="predicted"/>
<feature type="domain" description="Spermatogenesis-associated protein 20-like TRX" evidence="1">
    <location>
        <begin position="5"/>
        <end position="166"/>
    </location>
</feature>
<dbReference type="Proteomes" id="UP000076268">
    <property type="component" value="Unassembled WGS sequence"/>
</dbReference>
<dbReference type="InterPro" id="IPR008928">
    <property type="entry name" value="6-hairpin_glycosidase_sf"/>
</dbReference>
<dbReference type="OrthoDB" id="9762614at2"/>
<dbReference type="PANTHER" id="PTHR42899">
    <property type="entry name" value="SPERMATOGENESIS-ASSOCIATED PROTEIN 20"/>
    <property type="match status" value="1"/>
</dbReference>
<evidence type="ECO:0000313" key="3">
    <source>
        <dbReference type="Proteomes" id="UP000076268"/>
    </source>
</evidence>
<evidence type="ECO:0000313" key="2">
    <source>
        <dbReference type="EMBL" id="KYZ75242.1"/>
    </source>
</evidence>
<dbReference type="InterPro" id="IPR004879">
    <property type="entry name" value="Ssp411-like_TRX"/>
</dbReference>
<dbReference type="GO" id="GO:0005975">
    <property type="term" value="P:carbohydrate metabolic process"/>
    <property type="evidence" value="ECO:0007669"/>
    <property type="project" value="InterPro"/>
</dbReference>
<dbReference type="PIRSF" id="PIRSF006402">
    <property type="entry name" value="UCP006402_thioredoxin"/>
    <property type="match status" value="1"/>
</dbReference>
<gene>
    <name evidence="2" type="ORF">AXX12_13845</name>
</gene>
<dbReference type="SUPFAM" id="SSF48208">
    <property type="entry name" value="Six-hairpin glycosidases"/>
    <property type="match status" value="1"/>
</dbReference>
<sequence length="694" mass="78417">MDKTPNRLIKEKSPYLLQHAYNPVDWYPWCDEAFEKARQENKPVFFSSGYSCCHWCHVMERESFEDDGVAAILNDGFISVKVDREERPDVDHIYMEVCQALTGSGGWPLTVLLTPDKRPFFAGTYFPKESKWGRPGLTDILRNVISQWRQDSSRLASYGDEIVQSLLRRSVSNPATGLGSAQLDQAYAGLKKYFDGEFGGFSSAPKFPTPHNLLFLLYYWRRTGKEKALAMVEKTLTGMRQGGIYDHLGFGFCRYSTDLMWFAPHFEKMLYDNALLCYAYLEACQATGNVEYARVAEEIIEYVLRDMTSPEGAFYSAEDADSEGVEGLFYLWTKDEIVDALGWEQGCIFADYYHVSAEGNFEHGKSILHAIGRNPEEYAGKLRMDQQEFATLLAEGRKKLYGLREQRVRPFRDDKVLTSWNALMIAALAKASKVLENPDCLRAAESALTFIETRLTRDDGRILARFREGEAAYVSYLDDYAFLLWALIELYEATFNIGYLKRAILIAEDMIALFADQTAGGFFFTGKDAEELLIRPKELYDGAIPSGNSVAAFALVKLSRLTGDSSLLAAVEAAMGVFTAEVRQMPMGYVFFLLALDLYLDPPKQIVIAGSREDRRTESMLASVQQFYMPEVTLLFRDIDKPCEDAESFASISGKEAVSGQAAAYICDDTKCRPPITEVEQFQKLLNEFSGRNN</sequence>
<dbReference type="Gene3D" id="3.40.30.10">
    <property type="entry name" value="Glutaredoxin"/>
    <property type="match status" value="1"/>
</dbReference>
<organism evidence="2 3">
    <name type="scientific">Anaerosporomusa subterranea</name>
    <dbReference type="NCBI Taxonomy" id="1794912"/>
    <lineage>
        <taxon>Bacteria</taxon>
        <taxon>Bacillati</taxon>
        <taxon>Bacillota</taxon>
        <taxon>Negativicutes</taxon>
        <taxon>Acetonemataceae</taxon>
        <taxon>Anaerosporomusa</taxon>
    </lineage>
</organism>
<dbReference type="CDD" id="cd02955">
    <property type="entry name" value="SSP411"/>
    <property type="match status" value="1"/>
</dbReference>
<protein>
    <recommendedName>
        <fullName evidence="1">Spermatogenesis-associated protein 20-like TRX domain-containing protein</fullName>
    </recommendedName>
</protein>
<evidence type="ECO:0000259" key="1">
    <source>
        <dbReference type="Pfam" id="PF03190"/>
    </source>
</evidence>
<dbReference type="Gene3D" id="1.50.10.10">
    <property type="match status" value="1"/>
</dbReference>
<reference evidence="2 3" key="1">
    <citation type="submission" date="2016-02" db="EMBL/GenBank/DDBJ databases">
        <title>Anaerosporomusa subterraneum gen. nov., sp. nov., a spore-forming obligate anaerobe isolated from saprolite.</title>
        <authorList>
            <person name="Choi J.K."/>
            <person name="Shah M."/>
            <person name="Yee N."/>
        </authorList>
    </citation>
    <scope>NUCLEOTIDE SEQUENCE [LARGE SCALE GENOMIC DNA]</scope>
    <source>
        <strain evidence="2 3">RU4</strain>
    </source>
</reference>
<dbReference type="SUPFAM" id="SSF52833">
    <property type="entry name" value="Thioredoxin-like"/>
    <property type="match status" value="1"/>
</dbReference>
<keyword evidence="3" id="KW-1185">Reference proteome</keyword>
<accession>A0A154BMU0</accession>
<dbReference type="InterPro" id="IPR036249">
    <property type="entry name" value="Thioredoxin-like_sf"/>
</dbReference>
<dbReference type="PANTHER" id="PTHR42899:SF1">
    <property type="entry name" value="SPERMATOGENESIS-ASSOCIATED PROTEIN 20"/>
    <property type="match status" value="1"/>
</dbReference>
<dbReference type="RefSeq" id="WP_066244856.1">
    <property type="nucleotide sequence ID" value="NZ_LSGP01000025.1"/>
</dbReference>
<dbReference type="EMBL" id="LSGP01000025">
    <property type="protein sequence ID" value="KYZ75242.1"/>
    <property type="molecule type" value="Genomic_DNA"/>
</dbReference>
<dbReference type="InterPro" id="IPR024705">
    <property type="entry name" value="Ssp411"/>
</dbReference>
<dbReference type="Pfam" id="PF03190">
    <property type="entry name" value="Thioredox_DsbH"/>
    <property type="match status" value="1"/>
</dbReference>
<dbReference type="STRING" id="1794912.AXX12_13845"/>
<name>A0A154BMU0_ANASB</name>
<dbReference type="AlphaFoldDB" id="A0A154BMU0"/>
<dbReference type="InterPro" id="IPR012341">
    <property type="entry name" value="6hp_glycosidase-like_sf"/>
</dbReference>